<reference evidence="8" key="1">
    <citation type="journal article" date="2015" name="Nat. Plants">
        <title>Genome expansion of Arabis alpina linked with retrotransposition and reduced symmetric DNA methylation.</title>
        <authorList>
            <person name="Willing E.M."/>
            <person name="Rawat V."/>
            <person name="Mandakova T."/>
            <person name="Maumus F."/>
            <person name="James G.V."/>
            <person name="Nordstroem K.J."/>
            <person name="Becker C."/>
            <person name="Warthmann N."/>
            <person name="Chica C."/>
            <person name="Szarzynska B."/>
            <person name="Zytnicki M."/>
            <person name="Albani M.C."/>
            <person name="Kiefer C."/>
            <person name="Bergonzi S."/>
            <person name="Castaings L."/>
            <person name="Mateos J.L."/>
            <person name="Berns M.C."/>
            <person name="Bujdoso N."/>
            <person name="Piofczyk T."/>
            <person name="de Lorenzo L."/>
            <person name="Barrero-Sicilia C."/>
            <person name="Mateos I."/>
            <person name="Piednoel M."/>
            <person name="Hagmann J."/>
            <person name="Chen-Min-Tao R."/>
            <person name="Iglesias-Fernandez R."/>
            <person name="Schuster S.C."/>
            <person name="Alonso-Blanco C."/>
            <person name="Roudier F."/>
            <person name="Carbonero P."/>
            <person name="Paz-Ares J."/>
            <person name="Davis S.J."/>
            <person name="Pecinka A."/>
            <person name="Quesneville H."/>
            <person name="Colot V."/>
            <person name="Lysak M.A."/>
            <person name="Weigel D."/>
            <person name="Coupland G."/>
            <person name="Schneeberger K."/>
        </authorList>
    </citation>
    <scope>NUCLEOTIDE SEQUENCE [LARGE SCALE GENOMIC DNA]</scope>
    <source>
        <strain evidence="8">cv. Pajares</strain>
    </source>
</reference>
<keyword evidence="4" id="KW-0342">GTP-binding</keyword>
<dbReference type="Gene3D" id="3.40.50.300">
    <property type="entry name" value="P-loop containing nucleotide triphosphate hydrolases"/>
    <property type="match status" value="1"/>
</dbReference>
<evidence type="ECO:0000256" key="4">
    <source>
        <dbReference type="ARBA" id="ARBA00023134"/>
    </source>
</evidence>
<dbReference type="Pfam" id="PF01926">
    <property type="entry name" value="MMR_HSR1"/>
    <property type="match status" value="1"/>
</dbReference>
<keyword evidence="3" id="KW-0460">Magnesium</keyword>
<dbReference type="GO" id="GO:0005737">
    <property type="term" value="C:cytoplasm"/>
    <property type="evidence" value="ECO:0007669"/>
    <property type="project" value="TreeGrafter"/>
</dbReference>
<dbReference type="FunFam" id="3.40.50.11060:FF:000003">
    <property type="entry name" value="GTP-binding protein chloroplastic"/>
    <property type="match status" value="1"/>
</dbReference>
<dbReference type="GO" id="GO:0005525">
    <property type="term" value="F:GTP binding"/>
    <property type="evidence" value="ECO:0007669"/>
    <property type="project" value="UniProtKB-KW"/>
</dbReference>
<evidence type="ECO:0000256" key="5">
    <source>
        <dbReference type="SAM" id="MobiDB-lite"/>
    </source>
</evidence>
<evidence type="ECO:0000256" key="2">
    <source>
        <dbReference type="ARBA" id="ARBA00022741"/>
    </source>
</evidence>
<dbReference type="NCBIfam" id="TIGR03156">
    <property type="entry name" value="GTP_HflX"/>
    <property type="match status" value="1"/>
</dbReference>
<dbReference type="Gene3D" id="3.40.50.11060">
    <property type="entry name" value="GTPase HflX, N-terminal domain"/>
    <property type="match status" value="1"/>
</dbReference>
<evidence type="ECO:0000313" key="7">
    <source>
        <dbReference type="EMBL" id="KFK34241.1"/>
    </source>
</evidence>
<dbReference type="SUPFAM" id="SSF52540">
    <property type="entry name" value="P-loop containing nucleoside triphosphate hydrolases"/>
    <property type="match status" value="1"/>
</dbReference>
<feature type="region of interest" description="Disordered" evidence="5">
    <location>
        <begin position="529"/>
        <end position="565"/>
    </location>
</feature>
<dbReference type="Pfam" id="PF13167">
    <property type="entry name" value="GTP-bdg_N"/>
    <property type="match status" value="1"/>
</dbReference>
<dbReference type="InterPro" id="IPR027417">
    <property type="entry name" value="P-loop_NTPase"/>
</dbReference>
<organism evidence="7 8">
    <name type="scientific">Arabis alpina</name>
    <name type="common">Alpine rock-cress</name>
    <dbReference type="NCBI Taxonomy" id="50452"/>
    <lineage>
        <taxon>Eukaryota</taxon>
        <taxon>Viridiplantae</taxon>
        <taxon>Streptophyta</taxon>
        <taxon>Embryophyta</taxon>
        <taxon>Tracheophyta</taxon>
        <taxon>Spermatophyta</taxon>
        <taxon>Magnoliopsida</taxon>
        <taxon>eudicotyledons</taxon>
        <taxon>Gunneridae</taxon>
        <taxon>Pentapetalae</taxon>
        <taxon>rosids</taxon>
        <taxon>malvids</taxon>
        <taxon>Brassicales</taxon>
        <taxon>Brassicaceae</taxon>
        <taxon>Arabideae</taxon>
        <taxon>Arabis</taxon>
    </lineage>
</organism>
<dbReference type="InterPro" id="IPR016496">
    <property type="entry name" value="GTPase_HflX"/>
</dbReference>
<feature type="region of interest" description="Disordered" evidence="5">
    <location>
        <begin position="1"/>
        <end position="56"/>
    </location>
</feature>
<dbReference type="EMBL" id="CM002873">
    <property type="protein sequence ID" value="KFK34241.1"/>
    <property type="molecule type" value="Genomic_DNA"/>
</dbReference>
<evidence type="ECO:0000259" key="6">
    <source>
        <dbReference type="PROSITE" id="PS51705"/>
    </source>
</evidence>
<dbReference type="eggNOG" id="KOG4197">
    <property type="taxonomic scope" value="Eukaryota"/>
</dbReference>
<evidence type="ECO:0000256" key="3">
    <source>
        <dbReference type="ARBA" id="ARBA00022842"/>
    </source>
</evidence>
<sequence length="565" mass="63386">MLKTLSLARNSLRSKGKSSYSLTSRVLSSPFSSKRHAPKASEEGEEPAPKDSVLLYPKDPSSTPNLFLVQPRLAPPKFLQAKLNEALCLANSLEEQRYGYFESDFFDKELPSHVVVQNPVARSSKPRVDTYFGAGTVDNIKCHLNAEESKEEVDAVFVNAVLSAIQQRNLERIWEKPVLDRVGLIIEIFNAHAHTKEAKLQAELAALMYSRSRLVRVRGTDGRQTFGQFGEAEVVSARGRAAGKGAGFIGGAGETELQLQRRRISDRKLRLLSQIKDARRTRLSHRAARKRRGGLEGQSLATIAVVGYTNAGKSTLTSALTKTALYCNERLFATLDPTLKSAILPSGRKVLLSDTVGFISDLPIQLVEAFQSTLEEVVEADLLLHVVDSTAPNIEEHRSTVFHVLNQIGVSEEKLKNMIEVWNKIDYEEEEEEEEEVEDIHYLDDGKEEEAELNDSSKAEATVDEEQIQNQDDDWILSDDENVSDTELWKVPEFGKLDPPQNNEPHIRVSALTGVGLKELMHLIDERLKGEDEKVKSQTILERNELQSRKWRPPRKDDEDLAVEQ</sequence>
<dbReference type="FunFam" id="3.40.50.300:FF:001888">
    <property type="entry name" value="GTP-binding protein chloroplastic"/>
    <property type="match status" value="1"/>
</dbReference>
<dbReference type="AlphaFoldDB" id="A0A087GWI9"/>
<dbReference type="InterPro" id="IPR025121">
    <property type="entry name" value="GTPase_HflX_N"/>
</dbReference>
<feature type="region of interest" description="Disordered" evidence="5">
    <location>
        <begin position="448"/>
        <end position="478"/>
    </location>
</feature>
<dbReference type="Pfam" id="PF16360">
    <property type="entry name" value="GTP-bdg_M"/>
    <property type="match status" value="1"/>
</dbReference>
<dbReference type="OMA" id="TVKCHLN"/>
<dbReference type="InterPro" id="IPR006073">
    <property type="entry name" value="GTP-bd"/>
</dbReference>
<dbReference type="PROSITE" id="PS51705">
    <property type="entry name" value="G_HFLX"/>
    <property type="match status" value="1"/>
</dbReference>
<name>A0A087GWI9_ARAAL</name>
<keyword evidence="2" id="KW-0547">Nucleotide-binding</keyword>
<feature type="domain" description="Hflx-type G" evidence="6">
    <location>
        <begin position="301"/>
        <end position="532"/>
    </location>
</feature>
<feature type="compositionally biased region" description="Acidic residues" evidence="5">
    <location>
        <begin position="462"/>
        <end position="478"/>
    </location>
</feature>
<gene>
    <name evidence="7" type="ordered locus">AALP_Aa5g119600</name>
</gene>
<dbReference type="Proteomes" id="UP000029120">
    <property type="component" value="Chromosome 5"/>
</dbReference>
<dbReference type="PRINTS" id="PR00326">
    <property type="entry name" value="GTP1OBG"/>
</dbReference>
<dbReference type="GO" id="GO:0043022">
    <property type="term" value="F:ribosome binding"/>
    <property type="evidence" value="ECO:0007669"/>
    <property type="project" value="TreeGrafter"/>
</dbReference>
<keyword evidence="8" id="KW-1185">Reference proteome</keyword>
<feature type="compositionally biased region" description="Low complexity" evidence="5">
    <location>
        <begin position="18"/>
        <end position="29"/>
    </location>
</feature>
<accession>A0A087GWI9</accession>
<dbReference type="PANTHER" id="PTHR10229:SF8">
    <property type="entry name" value="GTPASE HFLX"/>
    <property type="match status" value="1"/>
</dbReference>
<dbReference type="InterPro" id="IPR032305">
    <property type="entry name" value="GTP-bd_M"/>
</dbReference>
<feature type="compositionally biased region" description="Basic and acidic residues" evidence="5">
    <location>
        <begin position="529"/>
        <end position="558"/>
    </location>
</feature>
<dbReference type="InterPro" id="IPR042108">
    <property type="entry name" value="GTPase_HflX_N_sf"/>
</dbReference>
<keyword evidence="1" id="KW-0479">Metal-binding</keyword>
<evidence type="ECO:0000256" key="1">
    <source>
        <dbReference type="ARBA" id="ARBA00022723"/>
    </source>
</evidence>
<dbReference type="InterPro" id="IPR030394">
    <property type="entry name" value="G_HFLX_dom"/>
</dbReference>
<dbReference type="GO" id="GO:0046872">
    <property type="term" value="F:metal ion binding"/>
    <property type="evidence" value="ECO:0007669"/>
    <property type="project" value="UniProtKB-KW"/>
</dbReference>
<dbReference type="Gramene" id="KFK34241">
    <property type="protein sequence ID" value="KFK34241"/>
    <property type="gene ID" value="AALP_AA5G119600"/>
</dbReference>
<proteinExistence type="predicted"/>
<dbReference type="CDD" id="cd01878">
    <property type="entry name" value="HflX"/>
    <property type="match status" value="1"/>
</dbReference>
<protein>
    <recommendedName>
        <fullName evidence="6">Hflx-type G domain-containing protein</fullName>
    </recommendedName>
</protein>
<evidence type="ECO:0000313" key="8">
    <source>
        <dbReference type="Proteomes" id="UP000029120"/>
    </source>
</evidence>
<dbReference type="PANTHER" id="PTHR10229">
    <property type="entry name" value="GTP-BINDING PROTEIN HFLX"/>
    <property type="match status" value="1"/>
</dbReference>
<dbReference type="eggNOG" id="KOG0410">
    <property type="taxonomic scope" value="Eukaryota"/>
</dbReference>
<dbReference type="OrthoDB" id="10268034at2759"/>